<dbReference type="InterPro" id="IPR036249">
    <property type="entry name" value="Thioredoxin-like_sf"/>
</dbReference>
<dbReference type="RefSeq" id="WP_147097528.1">
    <property type="nucleotide sequence ID" value="NZ_VOOS01000001.1"/>
</dbReference>
<dbReference type="Gene3D" id="3.40.30.10">
    <property type="entry name" value="Glutaredoxin"/>
    <property type="match status" value="1"/>
</dbReference>
<dbReference type="SUPFAM" id="SSF52833">
    <property type="entry name" value="Thioredoxin-like"/>
    <property type="match status" value="1"/>
</dbReference>
<name>A0A5C6RX54_9FLAO</name>
<evidence type="ECO:0000313" key="1">
    <source>
        <dbReference type="EMBL" id="TXB66674.1"/>
    </source>
</evidence>
<dbReference type="EMBL" id="VOOS01000001">
    <property type="protein sequence ID" value="TXB66674.1"/>
    <property type="molecule type" value="Genomic_DNA"/>
</dbReference>
<protein>
    <submittedName>
        <fullName evidence="1">Thioredoxin family protein</fullName>
    </submittedName>
</protein>
<keyword evidence="2" id="KW-1185">Reference proteome</keyword>
<organism evidence="1 2">
    <name type="scientific">Vicingus serpentipes</name>
    <dbReference type="NCBI Taxonomy" id="1926625"/>
    <lineage>
        <taxon>Bacteria</taxon>
        <taxon>Pseudomonadati</taxon>
        <taxon>Bacteroidota</taxon>
        <taxon>Flavobacteriia</taxon>
        <taxon>Flavobacteriales</taxon>
        <taxon>Vicingaceae</taxon>
        <taxon>Vicingus</taxon>
    </lineage>
</organism>
<gene>
    <name evidence="1" type="ORF">FRY74_00385</name>
</gene>
<dbReference type="AlphaFoldDB" id="A0A5C6RX54"/>
<dbReference type="Pfam" id="PF14595">
    <property type="entry name" value="Thioredoxin_9"/>
    <property type="match status" value="1"/>
</dbReference>
<dbReference type="OrthoDB" id="6120799at2"/>
<proteinExistence type="predicted"/>
<accession>A0A5C6RX54</accession>
<comment type="caution">
    <text evidence="1">The sequence shown here is derived from an EMBL/GenBank/DDBJ whole genome shotgun (WGS) entry which is preliminary data.</text>
</comment>
<sequence>MVTQTDLDKSISYEEYFNLIEKLVQEGGTTGNDKSKAFIDYTKLNYSRMKRVFKTTIPSSEVLNTVDCLNDKLTWIVLSESWCGDAAQNLPVLAKIAETNPNISLKIVLRDENPELMDQYLTNGGKSIPKLICLDEKLNELGTWGPRPKFLQDWLHKEKANPTMEMSELKEQFQIWYTKDKGQTLQREMILLLKSWLNKECISI</sequence>
<evidence type="ECO:0000313" key="2">
    <source>
        <dbReference type="Proteomes" id="UP000321721"/>
    </source>
</evidence>
<reference evidence="1 2" key="1">
    <citation type="submission" date="2019-08" db="EMBL/GenBank/DDBJ databases">
        <title>Genome of Vicingus serpentipes NCIMB 15042.</title>
        <authorList>
            <person name="Bowman J.P."/>
        </authorList>
    </citation>
    <scope>NUCLEOTIDE SEQUENCE [LARGE SCALE GENOMIC DNA]</scope>
    <source>
        <strain evidence="1 2">NCIMB 15042</strain>
    </source>
</reference>
<dbReference type="Proteomes" id="UP000321721">
    <property type="component" value="Unassembled WGS sequence"/>
</dbReference>